<keyword evidence="1" id="KW-1133">Transmembrane helix</keyword>
<dbReference type="RefSeq" id="WP_160919682.1">
    <property type="nucleotide sequence ID" value="NZ_WMEY01000003.1"/>
</dbReference>
<dbReference type="AlphaFoldDB" id="A0A845F0M4"/>
<comment type="caution">
    <text evidence="2">The sequence shown here is derived from an EMBL/GenBank/DDBJ whole genome shotgun (WGS) entry which is preliminary data.</text>
</comment>
<protein>
    <submittedName>
        <fullName evidence="2">Uncharacterized protein</fullName>
    </submittedName>
</protein>
<evidence type="ECO:0000256" key="1">
    <source>
        <dbReference type="SAM" id="Phobius"/>
    </source>
</evidence>
<keyword evidence="1" id="KW-0472">Membrane</keyword>
<name>A0A845F0M4_9BACL</name>
<organism evidence="2 3">
    <name type="scientific">Guptibacillus hwajinpoensis</name>
    <dbReference type="NCBI Taxonomy" id="208199"/>
    <lineage>
        <taxon>Bacteria</taxon>
        <taxon>Bacillati</taxon>
        <taxon>Bacillota</taxon>
        <taxon>Bacilli</taxon>
        <taxon>Bacillales</taxon>
        <taxon>Guptibacillaceae</taxon>
        <taxon>Guptibacillus</taxon>
    </lineage>
</organism>
<evidence type="ECO:0000313" key="2">
    <source>
        <dbReference type="EMBL" id="MYL64265.1"/>
    </source>
</evidence>
<dbReference type="Proteomes" id="UP000447833">
    <property type="component" value="Unassembled WGS sequence"/>
</dbReference>
<gene>
    <name evidence="2" type="ORF">GLW07_12980</name>
</gene>
<evidence type="ECO:0000313" key="3">
    <source>
        <dbReference type="Proteomes" id="UP000447833"/>
    </source>
</evidence>
<accession>A0A845F0M4</accession>
<proteinExistence type="predicted"/>
<keyword evidence="1" id="KW-0812">Transmembrane</keyword>
<feature type="transmembrane region" description="Helical" evidence="1">
    <location>
        <begin position="6"/>
        <end position="27"/>
    </location>
</feature>
<reference evidence="2 3" key="1">
    <citation type="submission" date="2019-11" db="EMBL/GenBank/DDBJ databases">
        <title>Genome sequences of 17 halophilic strains isolated from different environments.</title>
        <authorList>
            <person name="Furrow R.E."/>
        </authorList>
    </citation>
    <scope>NUCLEOTIDE SEQUENCE [LARGE SCALE GENOMIC DNA]</scope>
    <source>
        <strain evidence="2 3">22506_14_FS</strain>
    </source>
</reference>
<sequence length="182" mass="20251">MITTKAKFVLLGLATIVSLAITIYVLFSVNERALSVSKEWNAPPIEDRPDYGEEDIEKIATAFSNDLAYDNVNAFVASTHAFYNQRTGFGEISKLNHADQTDKAIEIVSVVNVYSKEEKGKLNQDLQDIKLIALHYIEHGTTGDVQKLHRYFHDLDIGLNGYGAYDKVWGVTAVLGNGEKAR</sequence>
<dbReference type="EMBL" id="WMEY01000003">
    <property type="protein sequence ID" value="MYL64265.1"/>
    <property type="molecule type" value="Genomic_DNA"/>
</dbReference>